<keyword evidence="2" id="KW-1185">Reference proteome</keyword>
<protein>
    <submittedName>
        <fullName evidence="1">Uncharacterized protein</fullName>
    </submittedName>
</protein>
<comment type="caution">
    <text evidence="1">The sequence shown here is derived from an EMBL/GenBank/DDBJ whole genome shotgun (WGS) entry which is preliminary data.</text>
</comment>
<proteinExistence type="predicted"/>
<organism evidence="1 2">
    <name type="scientific">Senna tora</name>
    <dbReference type="NCBI Taxonomy" id="362788"/>
    <lineage>
        <taxon>Eukaryota</taxon>
        <taxon>Viridiplantae</taxon>
        <taxon>Streptophyta</taxon>
        <taxon>Embryophyta</taxon>
        <taxon>Tracheophyta</taxon>
        <taxon>Spermatophyta</taxon>
        <taxon>Magnoliopsida</taxon>
        <taxon>eudicotyledons</taxon>
        <taxon>Gunneridae</taxon>
        <taxon>Pentapetalae</taxon>
        <taxon>rosids</taxon>
        <taxon>fabids</taxon>
        <taxon>Fabales</taxon>
        <taxon>Fabaceae</taxon>
        <taxon>Caesalpinioideae</taxon>
        <taxon>Cassia clade</taxon>
        <taxon>Senna</taxon>
    </lineage>
</organism>
<reference evidence="1" key="1">
    <citation type="submission" date="2020-09" db="EMBL/GenBank/DDBJ databases">
        <title>Genome-Enabled Discovery of Anthraquinone Biosynthesis in Senna tora.</title>
        <authorList>
            <person name="Kang S.-H."/>
            <person name="Pandey R.P."/>
            <person name="Lee C.-M."/>
            <person name="Sim J.-S."/>
            <person name="Jeong J.-T."/>
            <person name="Choi B.-S."/>
            <person name="Jung M."/>
            <person name="Ginzburg D."/>
            <person name="Zhao K."/>
            <person name="Won S.Y."/>
            <person name="Oh T.-J."/>
            <person name="Yu Y."/>
            <person name="Kim N.-H."/>
            <person name="Lee O.R."/>
            <person name="Lee T.-H."/>
            <person name="Bashyal P."/>
            <person name="Kim T.-S."/>
            <person name="Lee W.-H."/>
            <person name="Kawkins C."/>
            <person name="Kim C.-K."/>
            <person name="Kim J.S."/>
            <person name="Ahn B.O."/>
            <person name="Rhee S.Y."/>
            <person name="Sohng J.K."/>
        </authorList>
    </citation>
    <scope>NUCLEOTIDE SEQUENCE</scope>
    <source>
        <tissue evidence="1">Leaf</tissue>
    </source>
</reference>
<accession>A0A835CIA2</accession>
<name>A0A835CIA2_9FABA</name>
<dbReference type="EMBL" id="JAAIUW010000003">
    <property type="protein sequence ID" value="KAF7840137.1"/>
    <property type="molecule type" value="Genomic_DNA"/>
</dbReference>
<evidence type="ECO:0000313" key="2">
    <source>
        <dbReference type="Proteomes" id="UP000634136"/>
    </source>
</evidence>
<sequence>MGEESMESLMKNIFQEGKSGVEKHIAEKKYDCNFHRILQKGKTSF</sequence>
<dbReference type="AlphaFoldDB" id="A0A835CIA2"/>
<evidence type="ECO:0000313" key="1">
    <source>
        <dbReference type="EMBL" id="KAF7840137.1"/>
    </source>
</evidence>
<dbReference type="Proteomes" id="UP000634136">
    <property type="component" value="Unassembled WGS sequence"/>
</dbReference>
<gene>
    <name evidence="1" type="ORF">G2W53_008619</name>
</gene>